<reference evidence="3 4" key="1">
    <citation type="submission" date="2021-06" db="EMBL/GenBank/DDBJ databases">
        <title>Chromosome-level genome assembly of the red-tail catfish (Hemibagrus wyckioides).</title>
        <authorList>
            <person name="Shao F."/>
        </authorList>
    </citation>
    <scope>NUCLEOTIDE SEQUENCE [LARGE SCALE GENOMIC DNA]</scope>
    <source>
        <strain evidence="3">EC202008001</strain>
        <tissue evidence="3">Blood</tissue>
    </source>
</reference>
<evidence type="ECO:0000313" key="4">
    <source>
        <dbReference type="Proteomes" id="UP000824219"/>
    </source>
</evidence>
<feature type="region of interest" description="Disordered" evidence="1">
    <location>
        <begin position="20"/>
        <end position="40"/>
    </location>
</feature>
<accession>A0A9D3NLV5</accession>
<evidence type="ECO:0000256" key="2">
    <source>
        <dbReference type="SAM" id="SignalP"/>
    </source>
</evidence>
<dbReference type="Proteomes" id="UP000824219">
    <property type="component" value="Linkage Group LG14"/>
</dbReference>
<gene>
    <name evidence="3" type="ORF">KOW79_012461</name>
</gene>
<keyword evidence="2" id="KW-0732">Signal</keyword>
<evidence type="ECO:0000256" key="1">
    <source>
        <dbReference type="SAM" id="MobiDB-lite"/>
    </source>
</evidence>
<feature type="chain" id="PRO_5038493941" description="Interleukin-4" evidence="2">
    <location>
        <begin position="17"/>
        <end position="156"/>
    </location>
</feature>
<comment type="caution">
    <text evidence="3">The sequence shown here is derived from an EMBL/GenBank/DDBJ whole genome shotgun (WGS) entry which is preliminary data.</text>
</comment>
<keyword evidence="4" id="KW-1185">Reference proteome</keyword>
<organism evidence="3 4">
    <name type="scientific">Hemibagrus wyckioides</name>
    <dbReference type="NCBI Taxonomy" id="337641"/>
    <lineage>
        <taxon>Eukaryota</taxon>
        <taxon>Metazoa</taxon>
        <taxon>Chordata</taxon>
        <taxon>Craniata</taxon>
        <taxon>Vertebrata</taxon>
        <taxon>Euteleostomi</taxon>
        <taxon>Actinopterygii</taxon>
        <taxon>Neopterygii</taxon>
        <taxon>Teleostei</taxon>
        <taxon>Ostariophysi</taxon>
        <taxon>Siluriformes</taxon>
        <taxon>Bagridae</taxon>
        <taxon>Hemibagrus</taxon>
    </lineage>
</organism>
<proteinExistence type="predicted"/>
<feature type="signal peptide" evidence="2">
    <location>
        <begin position="1"/>
        <end position="16"/>
    </location>
</feature>
<name>A0A9D3NLV5_9TELE</name>
<sequence length="156" mass="17559">MNVFIFVFLSAAVVTAAPHAASTSDKHQHKNGKSVNSTGHECQENSLENRLLLQYIIQKVLYLKNNLTDEMLQKNVFANEKCNCRTLCKAGKVLQAYIASSPGPKIAEDALRNLSRTLLAYSDKCTVTDEQEYIPLRQLLEEILHCGRKEYTKSLN</sequence>
<protein>
    <recommendedName>
        <fullName evidence="5">Interleukin-4</fullName>
    </recommendedName>
</protein>
<evidence type="ECO:0000313" key="3">
    <source>
        <dbReference type="EMBL" id="KAG7324445.1"/>
    </source>
</evidence>
<evidence type="ECO:0008006" key="5">
    <source>
        <dbReference type="Google" id="ProtNLM"/>
    </source>
</evidence>
<dbReference type="AlphaFoldDB" id="A0A9D3NLV5"/>
<dbReference type="EMBL" id="JAHKSW010000014">
    <property type="protein sequence ID" value="KAG7324445.1"/>
    <property type="molecule type" value="Genomic_DNA"/>
</dbReference>